<dbReference type="InterPro" id="IPR023187">
    <property type="entry name" value="Tscrpt_reg_MarR-type_CS"/>
</dbReference>
<accession>A0A840VM77</accession>
<dbReference type="PRINTS" id="PR00598">
    <property type="entry name" value="HTHMARR"/>
</dbReference>
<dbReference type="GO" id="GO:0003700">
    <property type="term" value="F:DNA-binding transcription factor activity"/>
    <property type="evidence" value="ECO:0007669"/>
    <property type="project" value="InterPro"/>
</dbReference>
<protein>
    <submittedName>
        <fullName evidence="6">DNA-binding MarR family transcriptional regulator</fullName>
    </submittedName>
</protein>
<feature type="region of interest" description="Disordered" evidence="4">
    <location>
        <begin position="1"/>
        <end position="24"/>
    </location>
</feature>
<dbReference type="PANTHER" id="PTHR33164:SF44">
    <property type="entry name" value="TRANSCRIPTIONAL REGULATORY PROTEIN"/>
    <property type="match status" value="1"/>
</dbReference>
<feature type="domain" description="HTH marR-type" evidence="5">
    <location>
        <begin position="36"/>
        <end position="169"/>
    </location>
</feature>
<keyword evidence="7" id="KW-1185">Reference proteome</keyword>
<keyword evidence="2 6" id="KW-0238">DNA-binding</keyword>
<name>A0A840VM77_9PROT</name>
<dbReference type="Gene3D" id="1.10.10.10">
    <property type="entry name" value="Winged helix-like DNA-binding domain superfamily/Winged helix DNA-binding domain"/>
    <property type="match status" value="1"/>
</dbReference>
<evidence type="ECO:0000256" key="2">
    <source>
        <dbReference type="ARBA" id="ARBA00023125"/>
    </source>
</evidence>
<evidence type="ECO:0000313" key="7">
    <source>
        <dbReference type="Proteomes" id="UP000553706"/>
    </source>
</evidence>
<dbReference type="RefSeq" id="WP_183265731.1">
    <property type="nucleotide sequence ID" value="NZ_JACHFJ010000003.1"/>
</dbReference>
<reference evidence="6 7" key="1">
    <citation type="submission" date="2020-08" db="EMBL/GenBank/DDBJ databases">
        <title>Genomic Encyclopedia of Type Strains, Phase IV (KMG-IV): sequencing the most valuable type-strain genomes for metagenomic binning, comparative biology and taxonomic classification.</title>
        <authorList>
            <person name="Goeker M."/>
        </authorList>
    </citation>
    <scope>NUCLEOTIDE SEQUENCE [LARGE SCALE GENOMIC DNA]</scope>
    <source>
        <strain evidence="6 7">DSM 27026</strain>
    </source>
</reference>
<evidence type="ECO:0000256" key="3">
    <source>
        <dbReference type="ARBA" id="ARBA00023163"/>
    </source>
</evidence>
<dbReference type="SUPFAM" id="SSF46785">
    <property type="entry name" value="Winged helix' DNA-binding domain"/>
    <property type="match status" value="1"/>
</dbReference>
<gene>
    <name evidence="6" type="ORF">HNP71_000952</name>
</gene>
<dbReference type="GO" id="GO:0003677">
    <property type="term" value="F:DNA binding"/>
    <property type="evidence" value="ECO:0007669"/>
    <property type="project" value="UniProtKB-KW"/>
</dbReference>
<dbReference type="PROSITE" id="PS01117">
    <property type="entry name" value="HTH_MARR_1"/>
    <property type="match status" value="1"/>
</dbReference>
<keyword evidence="1" id="KW-0805">Transcription regulation</keyword>
<comment type="caution">
    <text evidence="6">The sequence shown here is derived from an EMBL/GenBank/DDBJ whole genome shotgun (WGS) entry which is preliminary data.</text>
</comment>
<dbReference type="InterPro" id="IPR039422">
    <property type="entry name" value="MarR/SlyA-like"/>
</dbReference>
<sequence>MPDPSTQPFPATKRETQPGTAHTAPGVGLLFLREDELRLAQDMMFFAHRDLTEAPDAILGELGYGRAHHRCLHWIARRPGLTVGELLTILGITKQSLTRVLGPLIREGYVAQAPGAQDRRQRLLTLTEKGTALERKLFDAQRERLVSAYREAGGPAVDGFKRVLRGVMNQQGRDYIDGQDPHRGKGQRSGS</sequence>
<dbReference type="EMBL" id="JACHFJ010000003">
    <property type="protein sequence ID" value="MBB5372701.1"/>
    <property type="molecule type" value="Genomic_DNA"/>
</dbReference>
<dbReference type="GO" id="GO:0006950">
    <property type="term" value="P:response to stress"/>
    <property type="evidence" value="ECO:0007669"/>
    <property type="project" value="TreeGrafter"/>
</dbReference>
<evidence type="ECO:0000313" key="6">
    <source>
        <dbReference type="EMBL" id="MBB5372701.1"/>
    </source>
</evidence>
<dbReference type="InterPro" id="IPR000835">
    <property type="entry name" value="HTH_MarR-typ"/>
</dbReference>
<feature type="compositionally biased region" description="Basic and acidic residues" evidence="4">
    <location>
        <begin position="174"/>
        <end position="183"/>
    </location>
</feature>
<organism evidence="6 7">
    <name type="scientific">Acidocella aromatica</name>
    <dbReference type="NCBI Taxonomy" id="1303579"/>
    <lineage>
        <taxon>Bacteria</taxon>
        <taxon>Pseudomonadati</taxon>
        <taxon>Pseudomonadota</taxon>
        <taxon>Alphaproteobacteria</taxon>
        <taxon>Acetobacterales</taxon>
        <taxon>Acidocellaceae</taxon>
        <taxon>Acidocella</taxon>
    </lineage>
</organism>
<dbReference type="Pfam" id="PF12802">
    <property type="entry name" value="MarR_2"/>
    <property type="match status" value="1"/>
</dbReference>
<evidence type="ECO:0000259" key="5">
    <source>
        <dbReference type="PROSITE" id="PS50995"/>
    </source>
</evidence>
<dbReference type="PROSITE" id="PS50995">
    <property type="entry name" value="HTH_MARR_2"/>
    <property type="match status" value="1"/>
</dbReference>
<dbReference type="AlphaFoldDB" id="A0A840VM77"/>
<evidence type="ECO:0000256" key="1">
    <source>
        <dbReference type="ARBA" id="ARBA00023015"/>
    </source>
</evidence>
<dbReference type="SMART" id="SM00347">
    <property type="entry name" value="HTH_MARR"/>
    <property type="match status" value="1"/>
</dbReference>
<feature type="region of interest" description="Disordered" evidence="4">
    <location>
        <begin position="171"/>
        <end position="191"/>
    </location>
</feature>
<proteinExistence type="predicted"/>
<dbReference type="InterPro" id="IPR036390">
    <property type="entry name" value="WH_DNA-bd_sf"/>
</dbReference>
<evidence type="ECO:0000256" key="4">
    <source>
        <dbReference type="SAM" id="MobiDB-lite"/>
    </source>
</evidence>
<dbReference type="PANTHER" id="PTHR33164">
    <property type="entry name" value="TRANSCRIPTIONAL REGULATOR, MARR FAMILY"/>
    <property type="match status" value="1"/>
</dbReference>
<dbReference type="Proteomes" id="UP000553706">
    <property type="component" value="Unassembled WGS sequence"/>
</dbReference>
<keyword evidence="3" id="KW-0804">Transcription</keyword>
<dbReference type="InterPro" id="IPR036388">
    <property type="entry name" value="WH-like_DNA-bd_sf"/>
</dbReference>